<dbReference type="AlphaFoldDB" id="A0A9D1LAX1"/>
<reference evidence="1" key="1">
    <citation type="submission" date="2020-10" db="EMBL/GenBank/DDBJ databases">
        <authorList>
            <person name="Gilroy R."/>
        </authorList>
    </citation>
    <scope>NUCLEOTIDE SEQUENCE</scope>
    <source>
        <strain evidence="1">ChiHcec3-11533</strain>
    </source>
</reference>
<dbReference type="Proteomes" id="UP000824072">
    <property type="component" value="Unassembled WGS sequence"/>
</dbReference>
<accession>A0A9D1LAX1</accession>
<dbReference type="EMBL" id="DVMU01000103">
    <property type="protein sequence ID" value="HIU33838.1"/>
    <property type="molecule type" value="Genomic_DNA"/>
</dbReference>
<evidence type="ECO:0000313" key="1">
    <source>
        <dbReference type="EMBL" id="HIU33838.1"/>
    </source>
</evidence>
<evidence type="ECO:0008006" key="3">
    <source>
        <dbReference type="Google" id="ProtNLM"/>
    </source>
</evidence>
<comment type="caution">
    <text evidence="1">The sequence shown here is derived from an EMBL/GenBank/DDBJ whole genome shotgun (WGS) entry which is preliminary data.</text>
</comment>
<organism evidence="1 2">
    <name type="scientific">Candidatus Pullichristensenella excrementigallinarum</name>
    <dbReference type="NCBI Taxonomy" id="2840907"/>
    <lineage>
        <taxon>Bacteria</taxon>
        <taxon>Bacillati</taxon>
        <taxon>Bacillota</taxon>
        <taxon>Clostridia</taxon>
        <taxon>Candidatus Pullichristensenella</taxon>
    </lineage>
</organism>
<protein>
    <recommendedName>
        <fullName evidence="3">Cell division protein FtsL</fullName>
    </recommendedName>
</protein>
<gene>
    <name evidence="1" type="ORF">IAB02_04685</name>
</gene>
<sequence>MRTRRKHRFTRAMRLILVGMLFAGLFLQIGMLSRISGKSKEIAKVSQEIVDLDARSENLQWALSQLQNPEKISARAQEMGMVHPEADAIRVVKLPASDSEALTQTADMSGGEGLVQ</sequence>
<reference evidence="1" key="2">
    <citation type="journal article" date="2021" name="PeerJ">
        <title>Extensive microbial diversity within the chicken gut microbiome revealed by metagenomics and culture.</title>
        <authorList>
            <person name="Gilroy R."/>
            <person name="Ravi A."/>
            <person name="Getino M."/>
            <person name="Pursley I."/>
            <person name="Horton D.L."/>
            <person name="Alikhan N.F."/>
            <person name="Baker D."/>
            <person name="Gharbi K."/>
            <person name="Hall N."/>
            <person name="Watson M."/>
            <person name="Adriaenssens E.M."/>
            <person name="Foster-Nyarko E."/>
            <person name="Jarju S."/>
            <person name="Secka A."/>
            <person name="Antonio M."/>
            <person name="Oren A."/>
            <person name="Chaudhuri R.R."/>
            <person name="La Ragione R."/>
            <person name="Hildebrand F."/>
            <person name="Pallen M.J."/>
        </authorList>
    </citation>
    <scope>NUCLEOTIDE SEQUENCE</scope>
    <source>
        <strain evidence="1">ChiHcec3-11533</strain>
    </source>
</reference>
<name>A0A9D1LAX1_9FIRM</name>
<proteinExistence type="predicted"/>
<evidence type="ECO:0000313" key="2">
    <source>
        <dbReference type="Proteomes" id="UP000824072"/>
    </source>
</evidence>